<comment type="caution">
    <text evidence="1">The sequence shown here is derived from an EMBL/GenBank/DDBJ whole genome shotgun (WGS) entry which is preliminary data.</text>
</comment>
<proteinExistence type="predicted"/>
<dbReference type="RefSeq" id="WP_271341637.1">
    <property type="nucleotide sequence ID" value="NZ_JAQKAB010000010.1"/>
</dbReference>
<dbReference type="EMBL" id="JAQKAB010000010">
    <property type="protein sequence ID" value="MDA7027817.1"/>
    <property type="molecule type" value="Genomic_DNA"/>
</dbReference>
<dbReference type="Proteomes" id="UP001211894">
    <property type="component" value="Unassembled WGS sequence"/>
</dbReference>
<evidence type="ECO:0000313" key="2">
    <source>
        <dbReference type="Proteomes" id="UP001211894"/>
    </source>
</evidence>
<organism evidence="1 2">
    <name type="scientific">Bacillus changyiensis</name>
    <dbReference type="NCBI Taxonomy" id="3004103"/>
    <lineage>
        <taxon>Bacteria</taxon>
        <taxon>Bacillati</taxon>
        <taxon>Bacillota</taxon>
        <taxon>Bacilli</taxon>
        <taxon>Bacillales</taxon>
        <taxon>Bacillaceae</taxon>
        <taxon>Bacillus</taxon>
    </lineage>
</organism>
<accession>A0ABT4X8Y9</accession>
<gene>
    <name evidence="1" type="ORF">PJ311_14650</name>
</gene>
<name>A0ABT4X8Y9_9BACI</name>
<reference evidence="1 2" key="1">
    <citation type="submission" date="2023-01" db="EMBL/GenBank/DDBJ databases">
        <title>Bacillus changyiensis sp. nov., isolated from a coastal deposit.</title>
        <authorList>
            <person name="Xiao G."/>
            <person name="Lai Q."/>
            <person name="Hu Z."/>
            <person name="Shao Z."/>
        </authorList>
    </citation>
    <scope>NUCLEOTIDE SEQUENCE [LARGE SCALE GENOMIC DNA]</scope>
    <source>
        <strain evidence="1 2">CLL-7-23</strain>
    </source>
</reference>
<protein>
    <submittedName>
        <fullName evidence="1">DUF5082 domain-containing protein</fullName>
    </submittedName>
</protein>
<evidence type="ECO:0000313" key="1">
    <source>
        <dbReference type="EMBL" id="MDA7027817.1"/>
    </source>
</evidence>
<keyword evidence="2" id="KW-1185">Reference proteome</keyword>
<sequence>MVFSTPISGIHSIIKQGIHHAEHQIHKLRQVKKKIEKGISHIGKIFKPHLNQHWIGESATDFDKERDQVHTSMHDIVNEGYLGYISKIEEKIRSLESEKDFLERVGRLAGTADQLLKQGDKKHDQLNQTINSIKK</sequence>